<dbReference type="Proteomes" id="UP000094784">
    <property type="component" value="Unassembled WGS sequence"/>
</dbReference>
<comment type="caution">
    <text evidence="1">The sequence shown here is derived from an EMBL/GenBank/DDBJ whole genome shotgun (WGS) entry which is preliminary data.</text>
</comment>
<gene>
    <name evidence="1" type="ORF">BG258_15750</name>
</gene>
<dbReference type="EMBL" id="MECQ01000001">
    <property type="protein sequence ID" value="ODV57776.1"/>
    <property type="molecule type" value="Genomic_DNA"/>
</dbReference>
<accession>A0A1E4RBG4</accession>
<name>A0A1E4RBG4_9BACI</name>
<sequence length="220" mass="24814">MKKLTELGIIEKVPGTKLNGIKGASIYRILPYVPSSVSQRETVDEASNDAVCPPQSENQASKSFNLLSSKQANNIMSLGNELALQAEKKKEYMNEYQVMLFDFMNSLPLADNLKDELHKVVLATQVQNAPDFIKAKNVLFKIAMDIKEGILTVISTLRAVFVGAYNKAVERSSVKLNKSSSIEETVDRERPVPFYNWLNEHDRYPQSVGSRTTLDNWLEW</sequence>
<reference evidence="1 2" key="1">
    <citation type="submission" date="2016-09" db="EMBL/GenBank/DDBJ databases">
        <title>Draft genome sequence of the soil isolate, Lysinibacillus fusiformis M5, a potential hypoxanthine producer.</title>
        <authorList>
            <person name="Gallegos-Monterrosa R."/>
            <person name="Maroti G."/>
            <person name="Balint B."/>
            <person name="Kovacs A.T."/>
        </authorList>
    </citation>
    <scope>NUCLEOTIDE SEQUENCE [LARGE SCALE GENOMIC DNA]</scope>
    <source>
        <strain evidence="1 2">M5</strain>
    </source>
</reference>
<proteinExistence type="predicted"/>
<protein>
    <submittedName>
        <fullName evidence="1">Uncharacterized protein</fullName>
    </submittedName>
</protein>
<evidence type="ECO:0000313" key="1">
    <source>
        <dbReference type="EMBL" id="ODV57776.1"/>
    </source>
</evidence>
<evidence type="ECO:0000313" key="2">
    <source>
        <dbReference type="Proteomes" id="UP000094784"/>
    </source>
</evidence>
<organism evidence="1 2">
    <name type="scientific">Lysinibacillus fusiformis</name>
    <dbReference type="NCBI Taxonomy" id="28031"/>
    <lineage>
        <taxon>Bacteria</taxon>
        <taxon>Bacillati</taxon>
        <taxon>Bacillota</taxon>
        <taxon>Bacilli</taxon>
        <taxon>Bacillales</taxon>
        <taxon>Bacillaceae</taxon>
        <taxon>Lysinibacillus</taxon>
    </lineage>
</organism>
<dbReference type="AlphaFoldDB" id="A0A1E4RBG4"/>